<dbReference type="Gene3D" id="1.10.10.10">
    <property type="entry name" value="Winged helix-like DNA-binding domain superfamily/Winged helix DNA-binding domain"/>
    <property type="match status" value="1"/>
</dbReference>
<dbReference type="InterPro" id="IPR036388">
    <property type="entry name" value="WH-like_DNA-bd_sf"/>
</dbReference>
<dbReference type="AlphaFoldDB" id="A0A6P2D1M4"/>
<dbReference type="PANTHER" id="PTHR43133:SF51">
    <property type="entry name" value="RNA POLYMERASE SIGMA FACTOR"/>
    <property type="match status" value="1"/>
</dbReference>
<dbReference type="InterPro" id="IPR013325">
    <property type="entry name" value="RNA_pol_sigma_r2"/>
</dbReference>
<evidence type="ECO:0000256" key="4">
    <source>
        <dbReference type="ARBA" id="ARBA00023163"/>
    </source>
</evidence>
<evidence type="ECO:0000313" key="7">
    <source>
        <dbReference type="EMBL" id="VTR94767.1"/>
    </source>
</evidence>
<dbReference type="Pfam" id="PF04542">
    <property type="entry name" value="Sigma70_r2"/>
    <property type="match status" value="1"/>
</dbReference>
<proteinExistence type="inferred from homology"/>
<dbReference type="NCBIfam" id="TIGR02937">
    <property type="entry name" value="sigma70-ECF"/>
    <property type="match status" value="1"/>
</dbReference>
<accession>A0A6P2D1M4</accession>
<evidence type="ECO:0008006" key="9">
    <source>
        <dbReference type="Google" id="ProtNLM"/>
    </source>
</evidence>
<dbReference type="GO" id="GO:0016987">
    <property type="term" value="F:sigma factor activity"/>
    <property type="evidence" value="ECO:0007669"/>
    <property type="project" value="UniProtKB-KW"/>
</dbReference>
<dbReference type="GO" id="GO:0006352">
    <property type="term" value="P:DNA-templated transcription initiation"/>
    <property type="evidence" value="ECO:0007669"/>
    <property type="project" value="InterPro"/>
</dbReference>
<dbReference type="InterPro" id="IPR039425">
    <property type="entry name" value="RNA_pol_sigma-70-like"/>
</dbReference>
<gene>
    <name evidence="7" type="ORF">SOIL9_29470</name>
</gene>
<dbReference type="SUPFAM" id="SSF88659">
    <property type="entry name" value="Sigma3 and sigma4 domains of RNA polymerase sigma factors"/>
    <property type="match status" value="1"/>
</dbReference>
<name>A0A6P2D1M4_9BACT</name>
<evidence type="ECO:0000256" key="2">
    <source>
        <dbReference type="ARBA" id="ARBA00023015"/>
    </source>
</evidence>
<dbReference type="Proteomes" id="UP000464178">
    <property type="component" value="Chromosome"/>
</dbReference>
<dbReference type="InterPro" id="IPR013324">
    <property type="entry name" value="RNA_pol_sigma_r3/r4-like"/>
</dbReference>
<evidence type="ECO:0000256" key="3">
    <source>
        <dbReference type="ARBA" id="ARBA00023082"/>
    </source>
</evidence>
<evidence type="ECO:0000259" key="5">
    <source>
        <dbReference type="Pfam" id="PF04542"/>
    </source>
</evidence>
<organism evidence="7 8">
    <name type="scientific">Gemmata massiliana</name>
    <dbReference type="NCBI Taxonomy" id="1210884"/>
    <lineage>
        <taxon>Bacteria</taxon>
        <taxon>Pseudomonadati</taxon>
        <taxon>Planctomycetota</taxon>
        <taxon>Planctomycetia</taxon>
        <taxon>Gemmatales</taxon>
        <taxon>Gemmataceae</taxon>
        <taxon>Gemmata</taxon>
    </lineage>
</organism>
<feature type="domain" description="RNA polymerase sigma-70 region 2" evidence="5">
    <location>
        <begin position="42"/>
        <end position="110"/>
    </location>
</feature>
<keyword evidence="2" id="KW-0805">Transcription regulation</keyword>
<protein>
    <recommendedName>
        <fullName evidence="9">ECF RNA polymerase sigma factor SigE</fullName>
    </recommendedName>
</protein>
<evidence type="ECO:0000259" key="6">
    <source>
        <dbReference type="Pfam" id="PF08281"/>
    </source>
</evidence>
<dbReference type="RefSeq" id="WP_162673452.1">
    <property type="nucleotide sequence ID" value="NZ_LR593886.1"/>
</dbReference>
<sequence>MSEKSLVHLFPDLARYRYEGVPDDALVGRYVHERDEGAFTELVQRHGAMVLAVCRRVLRNSADADDVFQATFMVLARKADAIRPAGAVGPWLHGVAFRTAREALRRAARRRAKESRVVPREPIPEPVAPDVRHVLDAELDRLPKAFARVLVLCDMEGRTRRDVAALLDLPEGTVASRLARAREMLAARLTRRGVGLSVGALATVLSADPGAAVPPELLAGTVRSALTFGAGRTVEAVSPSVLELTNTVLRAHSTRLKFLIVGLVVAVAGVGGWAAMSETRPRQPDPERTSSAISDVAKQPQPVPVLNPAAALRTQLAGVWKVDAGVRDGRPLTDWEKNGFRFDFNLSGALTIYRGLIQDQRAFTWTIEPNAAPPTIVLTPPNANAVGAVRVAFELREGSLTLSWDDPQTGRGNPRAARGVSSRLTLSKVASASSSTELVVAPAAQNVVGTRLAGSWEADGALNGRLGLAAEPDPDEPPSKTTLTFTSDSTVARDVPAAYRELFAEKRVYLSGVMAVARGSRKPVSYRFLLIEHAGNALLVYFVPHLRDEWNCEEAATVMLVPGTEREKDLLFLSAFENAPHAPVGGFRRVEVKK</sequence>
<dbReference type="InterPro" id="IPR007627">
    <property type="entry name" value="RNA_pol_sigma70_r2"/>
</dbReference>
<dbReference type="InterPro" id="IPR013249">
    <property type="entry name" value="RNA_pol_sigma70_r4_t2"/>
</dbReference>
<dbReference type="InterPro" id="IPR014284">
    <property type="entry name" value="RNA_pol_sigma-70_dom"/>
</dbReference>
<dbReference type="PANTHER" id="PTHR43133">
    <property type="entry name" value="RNA POLYMERASE ECF-TYPE SIGMA FACTO"/>
    <property type="match status" value="1"/>
</dbReference>
<evidence type="ECO:0000313" key="8">
    <source>
        <dbReference type="Proteomes" id="UP000464178"/>
    </source>
</evidence>
<dbReference type="Gene3D" id="1.10.1740.10">
    <property type="match status" value="1"/>
</dbReference>
<feature type="domain" description="RNA polymerase sigma factor 70 region 4 type 2" evidence="6">
    <location>
        <begin position="135"/>
        <end position="185"/>
    </location>
</feature>
<dbReference type="Pfam" id="PF08281">
    <property type="entry name" value="Sigma70_r4_2"/>
    <property type="match status" value="1"/>
</dbReference>
<dbReference type="GO" id="GO:0003677">
    <property type="term" value="F:DNA binding"/>
    <property type="evidence" value="ECO:0007669"/>
    <property type="project" value="InterPro"/>
</dbReference>
<keyword evidence="3" id="KW-0731">Sigma factor</keyword>
<dbReference type="EMBL" id="LR593886">
    <property type="protein sequence ID" value="VTR94767.1"/>
    <property type="molecule type" value="Genomic_DNA"/>
</dbReference>
<reference evidence="7 8" key="1">
    <citation type="submission" date="2019-05" db="EMBL/GenBank/DDBJ databases">
        <authorList>
            <consortium name="Science for Life Laboratories"/>
        </authorList>
    </citation>
    <scope>NUCLEOTIDE SEQUENCE [LARGE SCALE GENOMIC DNA]</scope>
    <source>
        <strain evidence="7">Soil9</strain>
    </source>
</reference>
<evidence type="ECO:0000256" key="1">
    <source>
        <dbReference type="ARBA" id="ARBA00010641"/>
    </source>
</evidence>
<dbReference type="SUPFAM" id="SSF88946">
    <property type="entry name" value="Sigma2 domain of RNA polymerase sigma factors"/>
    <property type="match status" value="1"/>
</dbReference>
<dbReference type="KEGG" id="gms:SOIL9_29470"/>
<keyword evidence="8" id="KW-1185">Reference proteome</keyword>
<keyword evidence="4" id="KW-0804">Transcription</keyword>
<comment type="similarity">
    <text evidence="1">Belongs to the sigma-70 factor family. ECF subfamily.</text>
</comment>